<evidence type="ECO:0000313" key="4">
    <source>
        <dbReference type="Proteomes" id="UP000000233"/>
    </source>
</evidence>
<feature type="region of interest" description="Disordered" evidence="2">
    <location>
        <begin position="725"/>
        <end position="748"/>
    </location>
</feature>
<dbReference type="KEGG" id="psa:PST_1418"/>
<name>A4VJF8_STUS1</name>
<dbReference type="Pfam" id="PF13558">
    <property type="entry name" value="SbcC_Walker_B"/>
    <property type="match status" value="1"/>
</dbReference>
<protein>
    <recommendedName>
        <fullName evidence="5">ATP-dependent exonuclease SbcCD, C subunit-like protein</fullName>
    </recommendedName>
</protein>
<accession>A4VJF8</accession>
<dbReference type="eggNOG" id="COG4913">
    <property type="taxonomic scope" value="Bacteria"/>
</dbReference>
<dbReference type="Proteomes" id="UP000000233">
    <property type="component" value="Chromosome"/>
</dbReference>
<proteinExistence type="predicted"/>
<feature type="region of interest" description="Disordered" evidence="2">
    <location>
        <begin position="327"/>
        <end position="346"/>
    </location>
</feature>
<feature type="coiled-coil region" evidence="1">
    <location>
        <begin position="805"/>
        <end position="898"/>
    </location>
</feature>
<dbReference type="EMBL" id="CP000304">
    <property type="protein sequence ID" value="ABP79109.1"/>
    <property type="molecule type" value="Genomic_DNA"/>
</dbReference>
<gene>
    <name evidence="3" type="ordered locus">PST_1418</name>
</gene>
<dbReference type="Pfam" id="PF13555">
    <property type="entry name" value="AAA_29"/>
    <property type="match status" value="1"/>
</dbReference>
<dbReference type="HOGENOM" id="CLU_009013_0_0_6"/>
<keyword evidence="1" id="KW-0175">Coiled coil</keyword>
<evidence type="ECO:0008006" key="5">
    <source>
        <dbReference type="Google" id="ProtNLM"/>
    </source>
</evidence>
<sequence>MNAPDTLSLLDFASSDERAGFRLHAIEVYNWGTFDQRVWRFPTRGDNALLTGDIGSGKSTLVDAITTLLVPAQKIAYNKAAGAEARERTLRSYVLGYYKSERSEAGLSAKPVALRDHNSYSVILGHFYNEGFDQHVTLAQVFYISDNRGQPERFYVVADRPLSITEHFASFGSDLNALRKRLRELPHVELEPSFAAYSAAFRRRFGIADDQALELFSQTVSMKSVGNLTDFVREHMLEEFPLDERIQALIHHFDDLNRAHEAVLKAKRQIGLLRPMVDNCQRYAEASEQAQGLVACREALAPWFAGLKAELLDKRLDNLAQDIARQREQRRALQEHQRQGQSKRDELTRAIAQNGGDRLASIRQEIARLEADQQRRQHAAERYDHLAGALQLPQANDAEPFLANRQALPGLVEQCQQQRDSAQNGQTEAAVELRDLRQQHRQLETELESLRSRRSNLPARILDIRSRLCQALELDEAALPFVGELLQVREDERDWEGVAERLLHNFGLSLLVPDARYAQVAQWVEQTHLGERLVYFRVRERRLQTPAETHPESLLRKLQIKPDTPFYDWLEQELARRFDYACCASLEQFRREDKAVTRAGQVKSGQERHEKDDRRRLGDRTQYILGWSNEQKIAALAGQADDLQTRIQRQAMQLAELQQRQRDLDERLGLLNQLSVFDSFEALDWRPLLTQIHGLEQERRQLEAESDTLRTLQRQLQALEDELREGRDALDEKNRELSRSEQKHEDAQALTDEARALHTAASPEQQARFVELDSLRAEALGEHTLTVESCANREQAMRGWLQGRIDSENKRLDRLSQNIIQAMSEYRIEFPLETREVDASLAAAEDYRAMLDSLEQDGLPQFEQRFKAMLNENIINEIANFQSQLRREEHDIRERIEEINRSLREIDYNPGRLIQLEAQSSGDGEIAEFRASLRACTEGSLSGSGDEQYAEGKFLEVRRIIERFRGREGLSDQDRRWTRKVCDVRNWFGFSASERWREDGSEHEHYSDSGGKSGGQKEKLAYTVLAASLAYRFGLEWGVTRSRSFRFVVIDEAFGRGSDESARYGLELFKKLNLQLLIVTPLQKIHIIEPYVASVGFVHNEQGRESKLRCLSIEEYRERKEQLGATQ</sequence>
<organism evidence="3 4">
    <name type="scientific">Stutzerimonas stutzeri (strain A1501)</name>
    <name type="common">Pseudomonas stutzeri</name>
    <dbReference type="NCBI Taxonomy" id="379731"/>
    <lineage>
        <taxon>Bacteria</taxon>
        <taxon>Pseudomonadati</taxon>
        <taxon>Pseudomonadota</taxon>
        <taxon>Gammaproteobacteria</taxon>
        <taxon>Pseudomonadales</taxon>
        <taxon>Pseudomonadaceae</taxon>
        <taxon>Stutzerimonas</taxon>
    </lineage>
</organism>
<dbReference type="RefSeq" id="WP_011912590.1">
    <property type="nucleotide sequence ID" value="NC_009434.1"/>
</dbReference>
<dbReference type="InterPro" id="IPR027417">
    <property type="entry name" value="P-loop_NTPase"/>
</dbReference>
<dbReference type="SUPFAM" id="SSF52540">
    <property type="entry name" value="P-loop containing nucleoside triphosphate hydrolases"/>
    <property type="match status" value="1"/>
</dbReference>
<evidence type="ECO:0000256" key="1">
    <source>
        <dbReference type="SAM" id="Coils"/>
    </source>
</evidence>
<evidence type="ECO:0000256" key="2">
    <source>
        <dbReference type="SAM" id="MobiDB-lite"/>
    </source>
</evidence>
<feature type="coiled-coil region" evidence="1">
    <location>
        <begin position="426"/>
        <end position="453"/>
    </location>
</feature>
<dbReference type="AlphaFoldDB" id="A4VJF8"/>
<reference evidence="3 4" key="1">
    <citation type="journal article" date="2008" name="Proc. Natl. Acad. Sci. U.S.A.">
        <title>Nitrogen fixation island and rhizosphere competence traits in the genome of root-associated Pseudomonas stutzeri A1501.</title>
        <authorList>
            <person name="Yan Y."/>
            <person name="Yang J."/>
            <person name="Dou Y."/>
            <person name="Chen M."/>
            <person name="Ping S."/>
            <person name="Peng J."/>
            <person name="Lu W."/>
            <person name="Zhang W."/>
            <person name="Yao Z."/>
            <person name="Li H."/>
            <person name="Liu W."/>
            <person name="He S."/>
            <person name="Geng L."/>
            <person name="Zhang X."/>
            <person name="Yang F."/>
            <person name="Yu H."/>
            <person name="Zhan Y."/>
            <person name="Li D."/>
            <person name="Lin Z."/>
            <person name="Wang Y."/>
            <person name="Elmerich C."/>
            <person name="Lin M."/>
            <person name="Jin Q."/>
        </authorList>
    </citation>
    <scope>NUCLEOTIDE SEQUENCE [LARGE SCALE GENOMIC DNA]</scope>
    <source>
        <strain evidence="3 4">A1501</strain>
    </source>
</reference>
<dbReference type="Gene3D" id="3.40.50.300">
    <property type="entry name" value="P-loop containing nucleotide triphosphate hydrolases"/>
    <property type="match status" value="1"/>
</dbReference>
<dbReference type="CDD" id="cd00267">
    <property type="entry name" value="ABC_ATPase"/>
    <property type="match status" value="1"/>
</dbReference>
<keyword evidence="4" id="KW-1185">Reference proteome</keyword>
<evidence type="ECO:0000313" key="3">
    <source>
        <dbReference type="EMBL" id="ABP79109.1"/>
    </source>
</evidence>